<dbReference type="AlphaFoldDB" id="A0A849P4I5"/>
<evidence type="ECO:0000313" key="3">
    <source>
        <dbReference type="Proteomes" id="UP000537862"/>
    </source>
</evidence>
<dbReference type="InterPro" id="IPR001041">
    <property type="entry name" value="2Fe-2S_ferredoxin-type"/>
</dbReference>
<keyword evidence="3" id="KW-1185">Reference proteome</keyword>
<dbReference type="InterPro" id="IPR012675">
    <property type="entry name" value="Beta-grasp_dom_sf"/>
</dbReference>
<dbReference type="PROSITE" id="PS00197">
    <property type="entry name" value="2FE2S_FER_1"/>
    <property type="match status" value="1"/>
</dbReference>
<dbReference type="SUPFAM" id="SSF54292">
    <property type="entry name" value="2Fe-2S ferredoxin-like"/>
    <property type="match status" value="1"/>
</dbReference>
<dbReference type="Proteomes" id="UP000537862">
    <property type="component" value="Unassembled WGS sequence"/>
</dbReference>
<dbReference type="RefSeq" id="WP_171679341.1">
    <property type="nucleotide sequence ID" value="NZ_JABGBN010000001.1"/>
</dbReference>
<dbReference type="CDD" id="cd00207">
    <property type="entry name" value="fer2"/>
    <property type="match status" value="1"/>
</dbReference>
<comment type="caution">
    <text evidence="2">The sequence shown here is derived from an EMBL/GenBank/DDBJ whole genome shotgun (WGS) entry which is preliminary data.</text>
</comment>
<evidence type="ECO:0000259" key="1">
    <source>
        <dbReference type="PROSITE" id="PS51085"/>
    </source>
</evidence>
<gene>
    <name evidence="2" type="ORF">HKX39_00395</name>
</gene>
<dbReference type="PROSITE" id="PS51085">
    <property type="entry name" value="2FE2S_FER_2"/>
    <property type="match status" value="1"/>
</dbReference>
<feature type="domain" description="2Fe-2S ferredoxin-type" evidence="1">
    <location>
        <begin position="113"/>
        <end position="199"/>
    </location>
</feature>
<accession>A0A849P4I5</accession>
<evidence type="ECO:0000313" key="2">
    <source>
        <dbReference type="EMBL" id="NOL50635.1"/>
    </source>
</evidence>
<dbReference type="InterPro" id="IPR036010">
    <property type="entry name" value="2Fe-2S_ferredoxin-like_sf"/>
</dbReference>
<sequence length="199" mass="22701">MSENHLRWIPARVEEINEIAEQTKQFRLFLPSFTRFEVLPPNAYIEIKTASGMARQVPIVTHHLTKQEIMIEVALKDAEDVALRDFYDNTALEQIIELTAPFSVEDRDDGIDFYVKFVRQGITLAIPKEVSITDIMREHGLKVNTSCEYGICGTCYAEVLKGEILHKDTYLMDDEKAKQDCMMICVSRGIPGSTIELDL</sequence>
<dbReference type="Pfam" id="PF00111">
    <property type="entry name" value="Fer2"/>
    <property type="match status" value="1"/>
</dbReference>
<dbReference type="EMBL" id="JABGBN010000001">
    <property type="protein sequence ID" value="NOL50635.1"/>
    <property type="molecule type" value="Genomic_DNA"/>
</dbReference>
<reference evidence="2 3" key="1">
    <citation type="submission" date="2020-05" db="EMBL/GenBank/DDBJ databases">
        <authorList>
            <person name="Niu N."/>
        </authorList>
    </citation>
    <scope>NUCLEOTIDE SEQUENCE [LARGE SCALE GENOMIC DNA]</scope>
    <source>
        <strain evidence="2 3">3340-03</strain>
    </source>
</reference>
<dbReference type="GO" id="GO:0051537">
    <property type="term" value="F:2 iron, 2 sulfur cluster binding"/>
    <property type="evidence" value="ECO:0007669"/>
    <property type="project" value="InterPro"/>
</dbReference>
<protein>
    <submittedName>
        <fullName evidence="2">2Fe-2S iron-sulfur cluster binding domain-containing protein</fullName>
    </submittedName>
</protein>
<proteinExistence type="predicted"/>
<dbReference type="InterPro" id="IPR006058">
    <property type="entry name" value="2Fe2S_fd_BS"/>
</dbReference>
<organism evidence="2 3">
    <name type="scientific">Pelistega suis</name>
    <dbReference type="NCBI Taxonomy" id="1631957"/>
    <lineage>
        <taxon>Bacteria</taxon>
        <taxon>Pseudomonadati</taxon>
        <taxon>Pseudomonadota</taxon>
        <taxon>Betaproteobacteria</taxon>
        <taxon>Burkholderiales</taxon>
        <taxon>Alcaligenaceae</taxon>
        <taxon>Pelistega</taxon>
    </lineage>
</organism>
<dbReference type="Gene3D" id="3.10.20.30">
    <property type="match status" value="1"/>
</dbReference>
<name>A0A849P4I5_9BURK</name>